<evidence type="ECO:0000313" key="1">
    <source>
        <dbReference type="EMBL" id="VXC25790.1"/>
    </source>
</evidence>
<dbReference type="Proteomes" id="UP000430202">
    <property type="component" value="Unassembled WGS sequence"/>
</dbReference>
<dbReference type="EMBL" id="CABWLR010000006">
    <property type="protein sequence ID" value="VXC25790.1"/>
    <property type="molecule type" value="Genomic_DNA"/>
</dbReference>
<keyword evidence="2" id="KW-1185">Reference proteome</keyword>
<gene>
    <name evidence="1" type="ORF">MARI151_60460</name>
</gene>
<evidence type="ECO:0000313" key="2">
    <source>
        <dbReference type="Proteomes" id="UP000430202"/>
    </source>
</evidence>
<name>A0A653XC25_9FLAO</name>
<protein>
    <submittedName>
        <fullName evidence="1">Uncharacterized protein</fullName>
    </submittedName>
</protein>
<sequence>MNENSLKQILVTNINLYLYNLNHCNYLHSTIKASIFARIDNY</sequence>
<proteinExistence type="predicted"/>
<organism evidence="1 2">
    <name type="scientific">Maribacter litoralis</name>
    <dbReference type="NCBI Taxonomy" id="2059726"/>
    <lineage>
        <taxon>Bacteria</taxon>
        <taxon>Pseudomonadati</taxon>
        <taxon>Bacteroidota</taxon>
        <taxon>Flavobacteriia</taxon>
        <taxon>Flavobacteriales</taxon>
        <taxon>Flavobacteriaceae</taxon>
        <taxon>Maribacter</taxon>
    </lineage>
</organism>
<accession>A0A653XC25</accession>
<dbReference type="AlphaFoldDB" id="A0A653XC25"/>
<reference evidence="1 2" key="1">
    <citation type="submission" date="2019-10" db="EMBL/GenBank/DDBJ databases">
        <authorList>
            <person name="Karimi E."/>
        </authorList>
    </citation>
    <scope>NUCLEOTIDE SEQUENCE [LARGE SCALE GENOMIC DNA]</scope>
    <source>
        <strain evidence="1">Maribacter sp. 151</strain>
    </source>
</reference>